<dbReference type="PANTHER" id="PTHR46827">
    <property type="entry name" value="HEAT SHOCK PROTEIN DDB_G0288861-RELATED"/>
    <property type="match status" value="1"/>
</dbReference>
<feature type="compositionally biased region" description="Low complexity" evidence="1">
    <location>
        <begin position="210"/>
        <end position="220"/>
    </location>
</feature>
<reference evidence="2" key="1">
    <citation type="journal article" date="2020" name="bioRxiv">
        <title>Comparative genomics of Chlamydomonas.</title>
        <authorList>
            <person name="Craig R.J."/>
            <person name="Hasan A.R."/>
            <person name="Ness R.W."/>
            <person name="Keightley P.D."/>
        </authorList>
    </citation>
    <scope>NUCLEOTIDE SEQUENCE</scope>
    <source>
        <strain evidence="2">CCAP 11/173</strain>
    </source>
</reference>
<feature type="region of interest" description="Disordered" evidence="1">
    <location>
        <begin position="908"/>
        <end position="955"/>
    </location>
</feature>
<proteinExistence type="predicted"/>
<dbReference type="AlphaFoldDB" id="A0A835WH67"/>
<evidence type="ECO:0000313" key="3">
    <source>
        <dbReference type="Proteomes" id="UP000613740"/>
    </source>
</evidence>
<name>A0A835WH67_9CHLO</name>
<protein>
    <submittedName>
        <fullName evidence="2">Uncharacterized protein</fullName>
    </submittedName>
</protein>
<feature type="compositionally biased region" description="Gly residues" evidence="1">
    <location>
        <begin position="908"/>
        <end position="922"/>
    </location>
</feature>
<dbReference type="PANTHER" id="PTHR46827:SF1">
    <property type="entry name" value="HEAT SHOCK PROTEIN DDB_G0288861-RELATED"/>
    <property type="match status" value="1"/>
</dbReference>
<sequence>MAHEAGHEFDVTPLQKAFLALAAKVDQCVRENAQLKAEVAELRVGKRLDALEQGLQELADVATSGGGTGGRAGSVMMGGVMVMGGGGGGGGGFWGGTPATEDVGMAAAATGDDSGDGAGDASDGLHRTASAAAAAAAASGGDGASRSTSGRTAAMPDGRSPAPSGRLPAAAAPGAPSSSAPGTPSMGRTGAAAANGGGGTGSPLSRMAVQHQQHAMQQQHGSRPSSHMQQGVPMMLMGAGGGGASHMGVVDPAWLVQEVVALRDRLGAMERKAEALWHVQEDDEALRGAVERLRADVVSLQGSVQEAQASAAAAANHAERQAADAAEGVLYVKELQDRVHTLELGAIKSTDERREVASKYESNVSQIWDQLRHVEGSLAQRLTMAETSHVAALQEVDEAKEATSEVMQRVDDVKRHTSALEVKLDSFNTQVAAAINPLHNALAAAAEKLEALSASKQDTAAAIKQADVELGVARAIEHADRRGDNLLKAIAGVEARLESLADSTPNKGEVVLTSDLEALLTEHARELDAHLDRLKGDLLGAVAAKADREELGGVDLRLGGRLEGLEGALLKGLRAISDKVSAALAEKLDLTKFSEFKLQVRAILADVEDRLRDWSPLALGTKAQLGTDGFNTGGAGGGGMGGGGAGAPTCLLCDSRVRTARDLRAMGFQESDRVFTPDRLPLTDPLLPSIQGNRAASMGAHLNARLAGGRNAADARLRTTSSLMESLPADGISGVGSLGGTGRLGSPVSGGGAGHLAAAAAAGGGGAAAAAVAAAAAGLGAASGAGHLAAAVDAGSFASLPPAQSREERLAGVGAARQASARGLKVKVETVSGNIMKGQITPVASGGGAGAAGGSGHAAGSGSAAARAPRSPVAAAATATGLPAATAHHLVVTGGLSPAFGLSAAAANGGGGGGEGESGGSGLQLRPISPWRVEPPSPTFDAGPAALAAHDGAAA</sequence>
<accession>A0A835WH67</accession>
<gene>
    <name evidence="2" type="ORF">HYH02_008080</name>
</gene>
<feature type="compositionally biased region" description="Low complexity" evidence="1">
    <location>
        <begin position="136"/>
        <end position="152"/>
    </location>
</feature>
<organism evidence="2 3">
    <name type="scientific">Chlamydomonas schloesseri</name>
    <dbReference type="NCBI Taxonomy" id="2026947"/>
    <lineage>
        <taxon>Eukaryota</taxon>
        <taxon>Viridiplantae</taxon>
        <taxon>Chlorophyta</taxon>
        <taxon>core chlorophytes</taxon>
        <taxon>Chlorophyceae</taxon>
        <taxon>CS clade</taxon>
        <taxon>Chlamydomonadales</taxon>
        <taxon>Chlamydomonadaceae</taxon>
        <taxon>Chlamydomonas</taxon>
    </lineage>
</organism>
<evidence type="ECO:0000313" key="2">
    <source>
        <dbReference type="EMBL" id="KAG2446925.1"/>
    </source>
</evidence>
<dbReference type="EMBL" id="JAEHOD010000024">
    <property type="protein sequence ID" value="KAG2446925.1"/>
    <property type="molecule type" value="Genomic_DNA"/>
</dbReference>
<comment type="caution">
    <text evidence="2">The sequence shown here is derived from an EMBL/GenBank/DDBJ whole genome shotgun (WGS) entry which is preliminary data.</text>
</comment>
<dbReference type="Proteomes" id="UP000613740">
    <property type="component" value="Unassembled WGS sequence"/>
</dbReference>
<keyword evidence="3" id="KW-1185">Reference proteome</keyword>
<feature type="compositionally biased region" description="Low complexity" evidence="1">
    <location>
        <begin position="160"/>
        <end position="194"/>
    </location>
</feature>
<feature type="compositionally biased region" description="Low complexity" evidence="1">
    <location>
        <begin position="941"/>
        <end position="955"/>
    </location>
</feature>
<dbReference type="OrthoDB" id="535728at2759"/>
<feature type="region of interest" description="Disordered" evidence="1">
    <location>
        <begin position="136"/>
        <end position="230"/>
    </location>
</feature>
<dbReference type="InterPro" id="IPR051779">
    <property type="entry name" value="HspG1-11-like"/>
</dbReference>
<evidence type="ECO:0000256" key="1">
    <source>
        <dbReference type="SAM" id="MobiDB-lite"/>
    </source>
</evidence>